<dbReference type="PANTHER" id="PTHR30055:SF238">
    <property type="entry name" value="MYCOFACTOCIN BIOSYNTHESIS TRANSCRIPTIONAL REGULATOR MFTR-RELATED"/>
    <property type="match status" value="1"/>
</dbReference>
<reference evidence="6 7" key="1">
    <citation type="submission" date="2021-01" db="EMBL/GenBank/DDBJ databases">
        <title>Whole genome shotgun sequence of Planotetraspora kaengkrachanensis NBRC 104272.</title>
        <authorList>
            <person name="Komaki H."/>
            <person name="Tamura T."/>
        </authorList>
    </citation>
    <scope>NUCLEOTIDE SEQUENCE [LARGE SCALE GENOMIC DNA]</scope>
    <source>
        <strain evidence="6 7">NBRC 104272</strain>
    </source>
</reference>
<dbReference type="Proteomes" id="UP000630097">
    <property type="component" value="Unassembled WGS sequence"/>
</dbReference>
<evidence type="ECO:0000256" key="4">
    <source>
        <dbReference type="PROSITE-ProRule" id="PRU00335"/>
    </source>
</evidence>
<evidence type="ECO:0000259" key="5">
    <source>
        <dbReference type="PROSITE" id="PS50977"/>
    </source>
</evidence>
<dbReference type="AlphaFoldDB" id="A0A8J3PRB7"/>
<dbReference type="Pfam" id="PF17754">
    <property type="entry name" value="TetR_C_14"/>
    <property type="match status" value="1"/>
</dbReference>
<dbReference type="InterPro" id="IPR009057">
    <property type="entry name" value="Homeodomain-like_sf"/>
</dbReference>
<evidence type="ECO:0000256" key="1">
    <source>
        <dbReference type="ARBA" id="ARBA00023015"/>
    </source>
</evidence>
<protein>
    <submittedName>
        <fullName evidence="6">TetR family transcriptional regulator</fullName>
    </submittedName>
</protein>
<feature type="DNA-binding region" description="H-T-H motif" evidence="4">
    <location>
        <begin position="40"/>
        <end position="59"/>
    </location>
</feature>
<dbReference type="InterPro" id="IPR050109">
    <property type="entry name" value="HTH-type_TetR-like_transc_reg"/>
</dbReference>
<evidence type="ECO:0000256" key="3">
    <source>
        <dbReference type="ARBA" id="ARBA00023163"/>
    </source>
</evidence>
<gene>
    <name evidence="6" type="ORF">Pka01_09350</name>
</gene>
<dbReference type="Gene3D" id="1.10.357.10">
    <property type="entry name" value="Tetracycline Repressor, domain 2"/>
    <property type="match status" value="1"/>
</dbReference>
<dbReference type="Gene3D" id="1.10.10.60">
    <property type="entry name" value="Homeodomain-like"/>
    <property type="match status" value="1"/>
</dbReference>
<dbReference type="RefSeq" id="WP_203881332.1">
    <property type="nucleotide sequence ID" value="NZ_BAABHH010000003.1"/>
</dbReference>
<dbReference type="Pfam" id="PF00440">
    <property type="entry name" value="TetR_N"/>
    <property type="match status" value="1"/>
</dbReference>
<dbReference type="GO" id="GO:0000976">
    <property type="term" value="F:transcription cis-regulatory region binding"/>
    <property type="evidence" value="ECO:0007669"/>
    <property type="project" value="TreeGrafter"/>
</dbReference>
<accession>A0A8J3PRB7</accession>
<dbReference type="GO" id="GO:0003700">
    <property type="term" value="F:DNA-binding transcription factor activity"/>
    <property type="evidence" value="ECO:0007669"/>
    <property type="project" value="TreeGrafter"/>
</dbReference>
<keyword evidence="2 4" id="KW-0238">DNA-binding</keyword>
<dbReference type="SUPFAM" id="SSF46689">
    <property type="entry name" value="Homeodomain-like"/>
    <property type="match status" value="1"/>
</dbReference>
<dbReference type="InterPro" id="IPR041347">
    <property type="entry name" value="MftR_C"/>
</dbReference>
<dbReference type="PANTHER" id="PTHR30055">
    <property type="entry name" value="HTH-TYPE TRANSCRIPTIONAL REGULATOR RUTR"/>
    <property type="match status" value="1"/>
</dbReference>
<name>A0A8J3PRB7_9ACTN</name>
<evidence type="ECO:0000313" key="6">
    <source>
        <dbReference type="EMBL" id="GIG77808.1"/>
    </source>
</evidence>
<evidence type="ECO:0000256" key="2">
    <source>
        <dbReference type="ARBA" id="ARBA00023125"/>
    </source>
</evidence>
<keyword evidence="3" id="KW-0804">Transcription</keyword>
<dbReference type="EMBL" id="BONV01000003">
    <property type="protein sequence ID" value="GIG77808.1"/>
    <property type="molecule type" value="Genomic_DNA"/>
</dbReference>
<feature type="domain" description="HTH tetR-type" evidence="5">
    <location>
        <begin position="17"/>
        <end position="77"/>
    </location>
</feature>
<proteinExistence type="predicted"/>
<sequence>MSTEDVARIGLRERKKRETRAMLSWAAVRLTVERGFDRVRVEDIAEAAGVSPRTFNNYFSSKAEAIVARHLDRALRVAEILRSRPASEPLWESIAYAARAQFEPPPETVARPVTDRQQWIAGVRLMVAEPAMQGEFLRAGALAEAEIAAAVAERTGTDVNRDLYPHLVAAAVTAAGNVAMQHWLRTDPPGEMERLLSEPPVGMEQLLSEALAQFAAGLPTP</sequence>
<organism evidence="6 7">
    <name type="scientific">Planotetraspora kaengkrachanensis</name>
    <dbReference type="NCBI Taxonomy" id="575193"/>
    <lineage>
        <taxon>Bacteria</taxon>
        <taxon>Bacillati</taxon>
        <taxon>Actinomycetota</taxon>
        <taxon>Actinomycetes</taxon>
        <taxon>Streptosporangiales</taxon>
        <taxon>Streptosporangiaceae</taxon>
        <taxon>Planotetraspora</taxon>
    </lineage>
</organism>
<dbReference type="PROSITE" id="PS50977">
    <property type="entry name" value="HTH_TETR_2"/>
    <property type="match status" value="1"/>
</dbReference>
<comment type="caution">
    <text evidence="6">The sequence shown here is derived from an EMBL/GenBank/DDBJ whole genome shotgun (WGS) entry which is preliminary data.</text>
</comment>
<keyword evidence="7" id="KW-1185">Reference proteome</keyword>
<evidence type="ECO:0000313" key="7">
    <source>
        <dbReference type="Proteomes" id="UP000630097"/>
    </source>
</evidence>
<dbReference type="InterPro" id="IPR001647">
    <property type="entry name" value="HTH_TetR"/>
</dbReference>
<keyword evidence="1" id="KW-0805">Transcription regulation</keyword>